<keyword evidence="2" id="KW-0067">ATP-binding</keyword>
<evidence type="ECO:0000313" key="5">
    <source>
        <dbReference type="Proteomes" id="UP000664859"/>
    </source>
</evidence>
<protein>
    <submittedName>
        <fullName evidence="4">6-phosphofructo-2-kinase-domain-containing protein</fullName>
    </submittedName>
</protein>
<dbReference type="CDD" id="cd07067">
    <property type="entry name" value="HP_PGM_like"/>
    <property type="match status" value="1"/>
</dbReference>
<accession>A0A835Z3Y2</accession>
<dbReference type="EMBL" id="JAFCMP010000115">
    <property type="protein sequence ID" value="KAG5185983.1"/>
    <property type="molecule type" value="Genomic_DNA"/>
</dbReference>
<dbReference type="Pfam" id="PF01591">
    <property type="entry name" value="6PF2K"/>
    <property type="match status" value="1"/>
</dbReference>
<dbReference type="GO" id="GO:0003873">
    <property type="term" value="F:6-phosphofructo-2-kinase activity"/>
    <property type="evidence" value="ECO:0007669"/>
    <property type="project" value="InterPro"/>
</dbReference>
<dbReference type="GO" id="GO:0006003">
    <property type="term" value="P:fructose 2,6-bisphosphate metabolic process"/>
    <property type="evidence" value="ECO:0007669"/>
    <property type="project" value="InterPro"/>
</dbReference>
<dbReference type="PANTHER" id="PTHR10606">
    <property type="entry name" value="6-PHOSPHOFRUCTO-2-KINASE/FRUCTOSE-2,6-BISPHOSPHATASE"/>
    <property type="match status" value="1"/>
</dbReference>
<dbReference type="FunFam" id="3.40.50.300:FF:000644">
    <property type="entry name" value="GpmB, Fructose-2,6-bisphosphatase"/>
    <property type="match status" value="1"/>
</dbReference>
<keyword evidence="1" id="KW-0547">Nucleotide-binding</keyword>
<dbReference type="AlphaFoldDB" id="A0A835Z3Y2"/>
<evidence type="ECO:0000256" key="1">
    <source>
        <dbReference type="ARBA" id="ARBA00022741"/>
    </source>
</evidence>
<organism evidence="4 5">
    <name type="scientific">Tribonema minus</name>
    <dbReference type="NCBI Taxonomy" id="303371"/>
    <lineage>
        <taxon>Eukaryota</taxon>
        <taxon>Sar</taxon>
        <taxon>Stramenopiles</taxon>
        <taxon>Ochrophyta</taxon>
        <taxon>PX clade</taxon>
        <taxon>Xanthophyceae</taxon>
        <taxon>Tribonematales</taxon>
        <taxon>Tribonemataceae</taxon>
        <taxon>Tribonema</taxon>
    </lineage>
</organism>
<proteinExistence type="predicted"/>
<dbReference type="InterPro" id="IPR003094">
    <property type="entry name" value="6Pfruct_kin"/>
</dbReference>
<dbReference type="SUPFAM" id="SSF53254">
    <property type="entry name" value="Phosphoglycerate mutase-like"/>
    <property type="match status" value="1"/>
</dbReference>
<dbReference type="GO" id="GO:0006000">
    <property type="term" value="P:fructose metabolic process"/>
    <property type="evidence" value="ECO:0007669"/>
    <property type="project" value="InterPro"/>
</dbReference>
<comment type="caution">
    <text evidence="4">The sequence shown here is derived from an EMBL/GenBank/DDBJ whole genome shotgun (WGS) entry which is preliminary data.</text>
</comment>
<dbReference type="InterPro" id="IPR027417">
    <property type="entry name" value="P-loop_NTPase"/>
</dbReference>
<dbReference type="OrthoDB" id="267323at2759"/>
<dbReference type="InterPro" id="IPR013078">
    <property type="entry name" value="His_Pase_superF_clade-1"/>
</dbReference>
<feature type="domain" description="6-phosphofructo-2-kinase" evidence="3">
    <location>
        <begin position="2"/>
        <end position="199"/>
    </location>
</feature>
<evidence type="ECO:0000313" key="4">
    <source>
        <dbReference type="EMBL" id="KAG5185983.1"/>
    </source>
</evidence>
<dbReference type="InterPro" id="IPR013079">
    <property type="entry name" value="6Phosfructo_kin"/>
</dbReference>
<dbReference type="Pfam" id="PF00300">
    <property type="entry name" value="His_Phos_1"/>
    <property type="match status" value="1"/>
</dbReference>
<dbReference type="GO" id="GO:0005829">
    <property type="term" value="C:cytosol"/>
    <property type="evidence" value="ECO:0007669"/>
    <property type="project" value="TreeGrafter"/>
</dbReference>
<evidence type="ECO:0000256" key="2">
    <source>
        <dbReference type="ARBA" id="ARBA00022840"/>
    </source>
</evidence>
<dbReference type="PRINTS" id="PR00991">
    <property type="entry name" value="6PFRUCTKNASE"/>
</dbReference>
<dbReference type="SUPFAM" id="SSF52540">
    <property type="entry name" value="P-loop containing nucleoside triphosphate hydrolases"/>
    <property type="match status" value="1"/>
</dbReference>
<dbReference type="Gene3D" id="3.40.50.1240">
    <property type="entry name" value="Phosphoglycerate mutase-like"/>
    <property type="match status" value="1"/>
</dbReference>
<sequence length="410" mass="46985">MNRKLVLVMVGLPARGKSYIVKMLIRYLSWIGFPTKVFNIGDYRRRLGYGGVDKSFFEKDNSEGMRIREKMVEVVQDEMYHWLQADDEAKVAIFDATNTTKARRRALTQRAAEEKNTLLNYKLKLQNDDYKNQDPLQALADFKDRVRAYEMVYETIEDSEDGSHIQYIKLYNVGQKVVTRNCKGYLPSQVAFYLQNIHIGPRKIWLTRHAESVSHVIGEIGEDTGELTEGGRLYSMTLAKFIKMEQENIHIAGPGREILVLAGTQTVDSESIAHLQMLYPVATTPLLNELRGGSFTGMTRAEFRAQYPDIHAQREADKLDFRFPGEGGESYMDVIQRVRPIIVELERQPRSLVVVCHLAVQRCLYAYFMGIPIKDVPHIELPQHCVAELVPTPFGTNARHITEAEMQDCY</sequence>
<reference evidence="4" key="1">
    <citation type="submission" date="2021-02" db="EMBL/GenBank/DDBJ databases">
        <title>First Annotated Genome of the Yellow-green Alga Tribonema minus.</title>
        <authorList>
            <person name="Mahan K.M."/>
        </authorList>
    </citation>
    <scope>NUCLEOTIDE SEQUENCE</scope>
    <source>
        <strain evidence="4">UTEX B ZZ1240</strain>
    </source>
</reference>
<dbReference type="GO" id="GO:0005524">
    <property type="term" value="F:ATP binding"/>
    <property type="evidence" value="ECO:0007669"/>
    <property type="project" value="UniProtKB-KW"/>
</dbReference>
<keyword evidence="5" id="KW-1185">Reference proteome</keyword>
<evidence type="ECO:0000259" key="3">
    <source>
        <dbReference type="Pfam" id="PF01591"/>
    </source>
</evidence>
<dbReference type="InterPro" id="IPR029033">
    <property type="entry name" value="His_PPase_superfam"/>
</dbReference>
<name>A0A835Z3Y2_9STRA</name>
<dbReference type="PANTHER" id="PTHR10606:SF32">
    <property type="entry name" value="6-PHOSPHOFRUCTO-2-KINASE 1"/>
    <property type="match status" value="1"/>
</dbReference>
<keyword evidence="4" id="KW-0418">Kinase</keyword>
<dbReference type="Gene3D" id="3.40.50.300">
    <property type="entry name" value="P-loop containing nucleotide triphosphate hydrolases"/>
    <property type="match status" value="1"/>
</dbReference>
<dbReference type="Proteomes" id="UP000664859">
    <property type="component" value="Unassembled WGS sequence"/>
</dbReference>
<keyword evidence="4" id="KW-0808">Transferase</keyword>
<gene>
    <name evidence="4" type="ORF">JKP88DRAFT_207484</name>
</gene>
<dbReference type="PIRSF" id="PIRSF000709">
    <property type="entry name" value="6PFK_2-Ptase"/>
    <property type="match status" value="1"/>
</dbReference>